<keyword evidence="3" id="KW-1185">Reference proteome</keyword>
<reference evidence="2" key="1">
    <citation type="submission" date="2023-03" db="EMBL/GenBank/DDBJ databases">
        <authorList>
            <person name="Steffen K."/>
            <person name="Cardenas P."/>
        </authorList>
    </citation>
    <scope>NUCLEOTIDE SEQUENCE</scope>
</reference>
<protein>
    <submittedName>
        <fullName evidence="2">Uncharacterized protein</fullName>
    </submittedName>
</protein>
<proteinExistence type="predicted"/>
<gene>
    <name evidence="2" type="ORF">GBAR_LOCUS607</name>
</gene>
<evidence type="ECO:0000256" key="1">
    <source>
        <dbReference type="SAM" id="MobiDB-lite"/>
    </source>
</evidence>
<dbReference type="AlphaFoldDB" id="A0AA35QT28"/>
<accession>A0AA35QT28</accession>
<organism evidence="2 3">
    <name type="scientific">Geodia barretti</name>
    <name type="common">Barrett's horny sponge</name>
    <dbReference type="NCBI Taxonomy" id="519541"/>
    <lineage>
        <taxon>Eukaryota</taxon>
        <taxon>Metazoa</taxon>
        <taxon>Porifera</taxon>
        <taxon>Demospongiae</taxon>
        <taxon>Heteroscleromorpha</taxon>
        <taxon>Tetractinellida</taxon>
        <taxon>Astrophorina</taxon>
        <taxon>Geodiidae</taxon>
        <taxon>Geodia</taxon>
    </lineage>
</organism>
<sequence length="142" mass="15183">MSDGSSGGMASKIRKLFKQSHSSAEGSDGGREEEEPTRSARFADMEPTSPSGSGKKKGKKEVRVQEPPSEDGEQQKAKATSAKKSTAEKKGPPPDVKKKISKCKDEKSPILDLSKSELAQLPASIKEVSVTAHTHTLSSFLE</sequence>
<evidence type="ECO:0000313" key="2">
    <source>
        <dbReference type="EMBL" id="CAI7990981.1"/>
    </source>
</evidence>
<dbReference type="EMBL" id="CASHTH010000098">
    <property type="protein sequence ID" value="CAI7990981.1"/>
    <property type="molecule type" value="Genomic_DNA"/>
</dbReference>
<comment type="caution">
    <text evidence="2">The sequence shown here is derived from an EMBL/GenBank/DDBJ whole genome shotgun (WGS) entry which is preliminary data.</text>
</comment>
<dbReference type="Proteomes" id="UP001174909">
    <property type="component" value="Unassembled WGS sequence"/>
</dbReference>
<evidence type="ECO:0000313" key="3">
    <source>
        <dbReference type="Proteomes" id="UP001174909"/>
    </source>
</evidence>
<feature type="region of interest" description="Disordered" evidence="1">
    <location>
        <begin position="1"/>
        <end position="108"/>
    </location>
</feature>
<feature type="compositionally biased region" description="Basic and acidic residues" evidence="1">
    <location>
        <begin position="85"/>
        <end position="108"/>
    </location>
</feature>
<name>A0AA35QT28_GEOBA</name>